<protein>
    <recommendedName>
        <fullName evidence="6">Phosphoglycerate mutase</fullName>
    </recommendedName>
</protein>
<dbReference type="GO" id="GO:0016791">
    <property type="term" value="F:phosphatase activity"/>
    <property type="evidence" value="ECO:0007669"/>
    <property type="project" value="TreeGrafter"/>
</dbReference>
<dbReference type="CDD" id="cd07067">
    <property type="entry name" value="HP_PGM_like"/>
    <property type="match status" value="1"/>
</dbReference>
<name>A0A1F4XKJ6_9BACT</name>
<evidence type="ECO:0000313" key="5">
    <source>
        <dbReference type="Proteomes" id="UP000177614"/>
    </source>
</evidence>
<dbReference type="Gene3D" id="3.40.50.1240">
    <property type="entry name" value="Phosphoglycerate mutase-like"/>
    <property type="match status" value="1"/>
</dbReference>
<dbReference type="PANTHER" id="PTHR48100:SF1">
    <property type="entry name" value="HISTIDINE PHOSPHATASE FAMILY PROTEIN-RELATED"/>
    <property type="match status" value="1"/>
</dbReference>
<feature type="binding site" evidence="3">
    <location>
        <position position="56"/>
    </location>
    <ligand>
        <name>substrate</name>
    </ligand>
</feature>
<evidence type="ECO:0000256" key="3">
    <source>
        <dbReference type="PIRSR" id="PIRSR613078-2"/>
    </source>
</evidence>
<dbReference type="InterPro" id="IPR013078">
    <property type="entry name" value="His_Pase_superF_clade-1"/>
</dbReference>
<comment type="caution">
    <text evidence="4">The sequence shown here is derived from an EMBL/GenBank/DDBJ whole genome shotgun (WGS) entry which is preliminary data.</text>
</comment>
<dbReference type="PANTHER" id="PTHR48100">
    <property type="entry name" value="BROAD-SPECIFICITY PHOSPHATASE YOR283W-RELATED"/>
    <property type="match status" value="1"/>
</dbReference>
<evidence type="ECO:0000313" key="4">
    <source>
        <dbReference type="EMBL" id="OGC82207.1"/>
    </source>
</evidence>
<dbReference type="InterPro" id="IPR050275">
    <property type="entry name" value="PGM_Phosphatase"/>
</dbReference>
<organism evidence="4 5">
    <name type="scientific">Candidatus Abawacabacteria bacterium RBG_16_42_10</name>
    <dbReference type="NCBI Taxonomy" id="1817814"/>
    <lineage>
        <taxon>Bacteria</taxon>
        <taxon>Candidatus Abawacaibacteriota</taxon>
    </lineage>
</organism>
<dbReference type="SUPFAM" id="SSF53254">
    <property type="entry name" value="Phosphoglycerate mutase-like"/>
    <property type="match status" value="1"/>
</dbReference>
<dbReference type="InterPro" id="IPR029033">
    <property type="entry name" value="His_PPase_superfam"/>
</dbReference>
<feature type="binding site" evidence="3">
    <location>
        <begin position="7"/>
        <end position="14"/>
    </location>
    <ligand>
        <name>substrate</name>
    </ligand>
</feature>
<gene>
    <name evidence="4" type="ORF">A2V81_00505</name>
</gene>
<evidence type="ECO:0000256" key="2">
    <source>
        <dbReference type="ARBA" id="ARBA00023235"/>
    </source>
</evidence>
<dbReference type="EMBL" id="MEWR01000009">
    <property type="protein sequence ID" value="OGC82207.1"/>
    <property type="molecule type" value="Genomic_DNA"/>
</dbReference>
<reference evidence="4 5" key="1">
    <citation type="journal article" date="2016" name="Nat. Commun.">
        <title>Thousands of microbial genomes shed light on interconnected biogeochemical processes in an aquifer system.</title>
        <authorList>
            <person name="Anantharaman K."/>
            <person name="Brown C.T."/>
            <person name="Hug L.A."/>
            <person name="Sharon I."/>
            <person name="Castelle C.J."/>
            <person name="Probst A.J."/>
            <person name="Thomas B.C."/>
            <person name="Singh A."/>
            <person name="Wilkins M.J."/>
            <person name="Karaoz U."/>
            <person name="Brodie E.L."/>
            <person name="Williams K.H."/>
            <person name="Hubbard S.S."/>
            <person name="Banfield J.F."/>
        </authorList>
    </citation>
    <scope>NUCLEOTIDE SEQUENCE [LARGE SCALE GENOMIC DNA]</scope>
</reference>
<dbReference type="Proteomes" id="UP000177614">
    <property type="component" value="Unassembled WGS sequence"/>
</dbReference>
<evidence type="ECO:0008006" key="6">
    <source>
        <dbReference type="Google" id="ProtNLM"/>
    </source>
</evidence>
<dbReference type="STRING" id="1817814.A2V81_00505"/>
<dbReference type="Pfam" id="PF00300">
    <property type="entry name" value="His_Phos_1"/>
    <property type="match status" value="1"/>
</dbReference>
<keyword evidence="1" id="KW-0324">Glycolysis</keyword>
<sequence>MKVFLIRHGESEGNAKEIHQSDDISLSDMGKNQAHKLGKRLQNLGIEVLLASPIIRTQESAGIINEYLKVPLIYDPRLREIRRPSEIVGRPLNDPEVMKIKELIKESHHTQYHYSDEENFFDLRTRVQEFLQELNTRDESVVAIVTHGITMRMIMAEMFLGIDFTHELFHKIASFFFVTNTGVTICEHQDKVWHLLSWNDHGHLHC</sequence>
<dbReference type="AlphaFoldDB" id="A0A1F4XKJ6"/>
<dbReference type="PROSITE" id="PS00175">
    <property type="entry name" value="PG_MUTASE"/>
    <property type="match status" value="1"/>
</dbReference>
<proteinExistence type="predicted"/>
<dbReference type="SMART" id="SM00855">
    <property type="entry name" value="PGAM"/>
    <property type="match status" value="1"/>
</dbReference>
<evidence type="ECO:0000256" key="1">
    <source>
        <dbReference type="ARBA" id="ARBA00023152"/>
    </source>
</evidence>
<keyword evidence="2" id="KW-0413">Isomerase</keyword>
<accession>A0A1F4XKJ6</accession>
<dbReference type="InterPro" id="IPR001345">
    <property type="entry name" value="PG/BPGM_mutase_AS"/>
</dbReference>
<dbReference type="GO" id="GO:0005737">
    <property type="term" value="C:cytoplasm"/>
    <property type="evidence" value="ECO:0007669"/>
    <property type="project" value="TreeGrafter"/>
</dbReference>